<feature type="compositionally biased region" description="Low complexity" evidence="3">
    <location>
        <begin position="204"/>
        <end position="218"/>
    </location>
</feature>
<dbReference type="OMA" id="VRPQWVF"/>
<dbReference type="RefSeq" id="XP_007860953.1">
    <property type="nucleotide sequence ID" value="XM_007862762.1"/>
</dbReference>
<accession>S7QLY2</accession>
<feature type="region of interest" description="Disordered" evidence="3">
    <location>
        <begin position="298"/>
        <end position="448"/>
    </location>
</feature>
<evidence type="ECO:0000313" key="5">
    <source>
        <dbReference type="EMBL" id="EPQ60571.1"/>
    </source>
</evidence>
<feature type="compositionally biased region" description="Basic and acidic residues" evidence="3">
    <location>
        <begin position="409"/>
        <end position="421"/>
    </location>
</feature>
<feature type="compositionally biased region" description="Low complexity" evidence="3">
    <location>
        <begin position="561"/>
        <end position="572"/>
    </location>
</feature>
<evidence type="ECO:0000256" key="3">
    <source>
        <dbReference type="SAM" id="MobiDB-lite"/>
    </source>
</evidence>
<evidence type="ECO:0000256" key="1">
    <source>
        <dbReference type="ARBA" id="ARBA00023242"/>
    </source>
</evidence>
<dbReference type="eggNOG" id="ENOG502SQ9M">
    <property type="taxonomic scope" value="Eukaryota"/>
</dbReference>
<keyword evidence="2" id="KW-0779">Telomere</keyword>
<feature type="compositionally biased region" description="Low complexity" evidence="3">
    <location>
        <begin position="352"/>
        <end position="366"/>
    </location>
</feature>
<feature type="compositionally biased region" description="Pro residues" evidence="3">
    <location>
        <begin position="162"/>
        <end position="186"/>
    </location>
</feature>
<evidence type="ECO:0000259" key="4">
    <source>
        <dbReference type="PROSITE" id="PS50172"/>
    </source>
</evidence>
<dbReference type="KEGG" id="gtr:GLOTRDRAFT_135238"/>
<comment type="subunit">
    <text evidence="2">Homodimer.</text>
</comment>
<comment type="function">
    <text evidence="2">Involved in the regulation of telomere length, clustering and has a specific role in telomere position effect (TPE).</text>
</comment>
<dbReference type="PANTHER" id="PTHR16466:SF6">
    <property type="entry name" value="TELOMERIC REPEAT-BINDING FACTOR 2-INTERACTING PROTEIN 1"/>
    <property type="match status" value="1"/>
</dbReference>
<dbReference type="GO" id="GO:0031848">
    <property type="term" value="P:protection from non-homologous end joining at telomere"/>
    <property type="evidence" value="ECO:0007669"/>
    <property type="project" value="TreeGrafter"/>
</dbReference>
<feature type="domain" description="BRCT" evidence="4">
    <location>
        <begin position="471"/>
        <end position="542"/>
    </location>
</feature>
<dbReference type="PANTHER" id="PTHR16466">
    <property type="entry name" value="TELOMERE REPEAT-BINDING FACTOR 2-INTERACTING PROTEIN 1"/>
    <property type="match status" value="1"/>
</dbReference>
<dbReference type="InterPro" id="IPR039595">
    <property type="entry name" value="TE2IP/Rap1"/>
</dbReference>
<feature type="region of interest" description="Disordered" evidence="3">
    <location>
        <begin position="542"/>
        <end position="607"/>
    </location>
</feature>
<feature type="compositionally biased region" description="Polar residues" evidence="3">
    <location>
        <begin position="423"/>
        <end position="436"/>
    </location>
</feature>
<evidence type="ECO:0000256" key="2">
    <source>
        <dbReference type="RuleBase" id="RU367107"/>
    </source>
</evidence>
<dbReference type="EMBL" id="KB469296">
    <property type="protein sequence ID" value="EPQ60571.1"/>
    <property type="molecule type" value="Genomic_DNA"/>
</dbReference>
<dbReference type="GO" id="GO:0010833">
    <property type="term" value="P:telomere maintenance via telomere lengthening"/>
    <property type="evidence" value="ECO:0007669"/>
    <property type="project" value="UniProtKB-UniRule"/>
</dbReference>
<dbReference type="Pfam" id="PF16589">
    <property type="entry name" value="BRCT_2"/>
    <property type="match status" value="1"/>
</dbReference>
<feature type="compositionally biased region" description="Low complexity" evidence="3">
    <location>
        <begin position="187"/>
        <end position="196"/>
    </location>
</feature>
<gene>
    <name evidence="5" type="ORF">GLOTRDRAFT_135238</name>
</gene>
<dbReference type="InterPro" id="IPR036420">
    <property type="entry name" value="BRCT_dom_sf"/>
</dbReference>
<keyword evidence="6" id="KW-1185">Reference proteome</keyword>
<dbReference type="InterPro" id="IPR001357">
    <property type="entry name" value="BRCT_dom"/>
</dbReference>
<keyword evidence="1 2" id="KW-0539">Nucleus</keyword>
<dbReference type="Gene3D" id="3.40.50.10190">
    <property type="entry name" value="BRCT domain"/>
    <property type="match status" value="1"/>
</dbReference>
<feature type="compositionally biased region" description="Pro residues" evidence="3">
    <location>
        <begin position="224"/>
        <end position="238"/>
    </location>
</feature>
<protein>
    <recommendedName>
        <fullName evidence="2">DNA-binding protein RAP1</fullName>
    </recommendedName>
</protein>
<feature type="compositionally biased region" description="Low complexity" evidence="3">
    <location>
        <begin position="381"/>
        <end position="405"/>
    </location>
</feature>
<dbReference type="GO" id="GO:0070187">
    <property type="term" value="C:shelterin complex"/>
    <property type="evidence" value="ECO:0007669"/>
    <property type="project" value="TreeGrafter"/>
</dbReference>
<evidence type="ECO:0000313" key="6">
    <source>
        <dbReference type="Proteomes" id="UP000030669"/>
    </source>
</evidence>
<dbReference type="STRING" id="670483.S7QLY2"/>
<dbReference type="PROSITE" id="PS50172">
    <property type="entry name" value="BRCT"/>
    <property type="match status" value="1"/>
</dbReference>
<dbReference type="Proteomes" id="UP000030669">
    <property type="component" value="Unassembled WGS sequence"/>
</dbReference>
<organism evidence="5 6">
    <name type="scientific">Gloeophyllum trabeum (strain ATCC 11539 / FP-39264 / Madison 617)</name>
    <name type="common">Brown rot fungus</name>
    <dbReference type="NCBI Taxonomy" id="670483"/>
    <lineage>
        <taxon>Eukaryota</taxon>
        <taxon>Fungi</taxon>
        <taxon>Dikarya</taxon>
        <taxon>Basidiomycota</taxon>
        <taxon>Agaricomycotina</taxon>
        <taxon>Agaricomycetes</taxon>
        <taxon>Gloeophyllales</taxon>
        <taxon>Gloeophyllaceae</taxon>
        <taxon>Gloeophyllum</taxon>
    </lineage>
</organism>
<feature type="region of interest" description="Disordered" evidence="3">
    <location>
        <begin position="774"/>
        <end position="793"/>
    </location>
</feature>
<comment type="subcellular location">
    <subcellularLocation>
        <location evidence="2">Nucleus</location>
    </subcellularLocation>
    <subcellularLocation>
        <location evidence="2">Chromosome</location>
        <location evidence="2">Telomere</location>
    </subcellularLocation>
</comment>
<feature type="region of interest" description="Disordered" evidence="3">
    <location>
        <begin position="157"/>
        <end position="246"/>
    </location>
</feature>
<feature type="region of interest" description="Disordered" evidence="3">
    <location>
        <begin position="672"/>
        <end position="710"/>
    </location>
</feature>
<dbReference type="SUPFAM" id="SSF52113">
    <property type="entry name" value="BRCT domain"/>
    <property type="match status" value="1"/>
</dbReference>
<feature type="compositionally biased region" description="Basic residues" evidence="3">
    <location>
        <begin position="547"/>
        <end position="560"/>
    </location>
</feature>
<feature type="compositionally biased region" description="Pro residues" evidence="3">
    <location>
        <begin position="310"/>
        <end position="321"/>
    </location>
</feature>
<dbReference type="HOGENOM" id="CLU_343578_0_0_1"/>
<name>S7QLY2_GLOTA</name>
<feature type="compositionally biased region" description="Pro residues" evidence="3">
    <location>
        <begin position="339"/>
        <end position="351"/>
    </location>
</feature>
<sequence length="793" mass="85899">MDWIGVHATFLRCFEHSSLSTMAAAMQAPFEHAMSLSQSTAPPTNIFTLSAQPIRVFVEASGVQSRPKLIRSLRNAGAHISLSPNDAQVILVDSSTLEGVQFVREWTADSGKVVLEAIWARKCMKAGRLLWDADNWGGCLCALSSDGQSVVIATPQEEPNHLPTPSPTPTRPVPGPSARPAAPPAPAAESRPLSSSGTAHSNGAAAVAQSSRRSSSVQLNHVPSPGPSSYPPPPPPSQGTPQLPYPQLQTPAQLLALQQQMQQIPPNILPELLNMYALQRMTYPGLPMMPYNPMFYPSQPDQAQNIPYNPLQPHPSQPLPQPQQQQQQPYSPLRMSNMSPPPPVARPPSARPPYSSSSQTSRDAQSPFSRPVSSSHKRKTPPSLSPSSYSPSPSPSASAASVSTPMRSKGKEPADSHRDATPDLSQPSQTASSSRGSPPRRTILSHRRPGEIFISDAGEPLLFHVQVDLKNRMQVLQAIKKNGGKITPDIENADYIILYTRSKTFNALYDSTEANGKVPVQPTFVLDCVEENALLDPENYILEHPDPKRRRKKAKNKTKANGKGTPAKSKAASAKRTRRTRIVPVSGDDDGGGVGDSPPPPTNTILLPTGKYLFTDEEREYARDYIELCLTRDPTTSGTRIAQKLAAKMPNHTPSSWSTVVGRMNAWTDSVRKRVSASRMQPQSAADAPTPDGVSHGTGGGGGEVSQAGGSADDIYHQELNYLVHFLMTNDPNESEEQTFQRLENQAPCRTSASWIQFYDEHVEDITRALGFDAGGVAPESGHMNPEPKVEET</sequence>
<keyword evidence="2" id="KW-0158">Chromosome</keyword>
<reference evidence="5 6" key="1">
    <citation type="journal article" date="2012" name="Science">
        <title>The Paleozoic origin of enzymatic lignin decomposition reconstructed from 31 fungal genomes.</title>
        <authorList>
            <person name="Floudas D."/>
            <person name="Binder M."/>
            <person name="Riley R."/>
            <person name="Barry K."/>
            <person name="Blanchette R.A."/>
            <person name="Henrissat B."/>
            <person name="Martinez A.T."/>
            <person name="Otillar R."/>
            <person name="Spatafora J.W."/>
            <person name="Yadav J.S."/>
            <person name="Aerts A."/>
            <person name="Benoit I."/>
            <person name="Boyd A."/>
            <person name="Carlson A."/>
            <person name="Copeland A."/>
            <person name="Coutinho P.M."/>
            <person name="de Vries R.P."/>
            <person name="Ferreira P."/>
            <person name="Findley K."/>
            <person name="Foster B."/>
            <person name="Gaskell J."/>
            <person name="Glotzer D."/>
            <person name="Gorecki P."/>
            <person name="Heitman J."/>
            <person name="Hesse C."/>
            <person name="Hori C."/>
            <person name="Igarashi K."/>
            <person name="Jurgens J.A."/>
            <person name="Kallen N."/>
            <person name="Kersten P."/>
            <person name="Kohler A."/>
            <person name="Kuees U."/>
            <person name="Kumar T.K.A."/>
            <person name="Kuo A."/>
            <person name="LaButti K."/>
            <person name="Larrondo L.F."/>
            <person name="Lindquist E."/>
            <person name="Ling A."/>
            <person name="Lombard V."/>
            <person name="Lucas S."/>
            <person name="Lundell T."/>
            <person name="Martin R."/>
            <person name="McLaughlin D.J."/>
            <person name="Morgenstern I."/>
            <person name="Morin E."/>
            <person name="Murat C."/>
            <person name="Nagy L.G."/>
            <person name="Nolan M."/>
            <person name="Ohm R.A."/>
            <person name="Patyshakuliyeva A."/>
            <person name="Rokas A."/>
            <person name="Ruiz-Duenas F.J."/>
            <person name="Sabat G."/>
            <person name="Salamov A."/>
            <person name="Samejima M."/>
            <person name="Schmutz J."/>
            <person name="Slot J.C."/>
            <person name="St John F."/>
            <person name="Stenlid J."/>
            <person name="Sun H."/>
            <person name="Sun S."/>
            <person name="Syed K."/>
            <person name="Tsang A."/>
            <person name="Wiebenga A."/>
            <person name="Young D."/>
            <person name="Pisabarro A."/>
            <person name="Eastwood D.C."/>
            <person name="Martin F."/>
            <person name="Cullen D."/>
            <person name="Grigoriev I.V."/>
            <person name="Hibbett D.S."/>
        </authorList>
    </citation>
    <scope>NUCLEOTIDE SEQUENCE [LARGE SCALE GENOMIC DNA]</scope>
    <source>
        <strain evidence="5 6">ATCC 11539</strain>
    </source>
</reference>
<comment type="similarity">
    <text evidence="2">Belongs to the RAP1 family.</text>
</comment>
<dbReference type="GO" id="GO:0042162">
    <property type="term" value="F:telomeric DNA binding"/>
    <property type="evidence" value="ECO:0007669"/>
    <property type="project" value="TreeGrafter"/>
</dbReference>
<dbReference type="AlphaFoldDB" id="S7QLY2"/>
<proteinExistence type="inferred from homology"/>
<dbReference type="GeneID" id="19303280"/>
<feature type="compositionally biased region" description="Low complexity" evidence="3">
    <location>
        <begin position="322"/>
        <end position="333"/>
    </location>
</feature>
<dbReference type="OrthoDB" id="3267102at2759"/>